<feature type="compositionally biased region" description="Basic and acidic residues" evidence="1">
    <location>
        <begin position="51"/>
        <end position="71"/>
    </location>
</feature>
<name>A0A4R3JYZ2_9PROT</name>
<evidence type="ECO:0000256" key="2">
    <source>
        <dbReference type="SAM" id="SignalP"/>
    </source>
</evidence>
<protein>
    <recommendedName>
        <fullName evidence="5">LTXXQ motif family protein</fullName>
    </recommendedName>
</protein>
<feature type="chain" id="PRO_5020339051" description="LTXXQ motif family protein" evidence="2">
    <location>
        <begin position="22"/>
        <end position="100"/>
    </location>
</feature>
<evidence type="ECO:0008006" key="5">
    <source>
        <dbReference type="Google" id="ProtNLM"/>
    </source>
</evidence>
<proteinExistence type="predicted"/>
<dbReference type="Proteomes" id="UP000295135">
    <property type="component" value="Unassembled WGS sequence"/>
</dbReference>
<feature type="region of interest" description="Disordered" evidence="1">
    <location>
        <begin position="51"/>
        <end position="100"/>
    </location>
</feature>
<gene>
    <name evidence="3" type="ORF">EDC61_101231</name>
</gene>
<reference evidence="3 4" key="1">
    <citation type="submission" date="2019-03" db="EMBL/GenBank/DDBJ databases">
        <title>Genomic Encyclopedia of Type Strains, Phase IV (KMG-IV): sequencing the most valuable type-strain genomes for metagenomic binning, comparative biology and taxonomic classification.</title>
        <authorList>
            <person name="Goeker M."/>
        </authorList>
    </citation>
    <scope>NUCLEOTIDE SEQUENCE [LARGE SCALE GENOMIC DNA]</scope>
    <source>
        <strain evidence="3 4">DSM 103923</strain>
    </source>
</reference>
<sequence length="100" mass="11319">MKITLAAVLLAAAALTNAAFADDAAPLPPSPATQAWQQISLEQKQAMRAEHREAALAKKETRSQMSPEEKAAMQQKMHRQMEMRHEQHQHRREIGHRMGR</sequence>
<comment type="caution">
    <text evidence="3">The sequence shown here is derived from an EMBL/GenBank/DDBJ whole genome shotgun (WGS) entry which is preliminary data.</text>
</comment>
<accession>A0A4R3JYZ2</accession>
<dbReference type="AlphaFoldDB" id="A0A4R3JYZ2"/>
<organism evidence="3 4">
    <name type="scientific">Sulfuritortus calidifontis</name>
    <dbReference type="NCBI Taxonomy" id="1914471"/>
    <lineage>
        <taxon>Bacteria</taxon>
        <taxon>Pseudomonadati</taxon>
        <taxon>Pseudomonadota</taxon>
        <taxon>Betaproteobacteria</taxon>
        <taxon>Nitrosomonadales</taxon>
        <taxon>Thiobacillaceae</taxon>
        <taxon>Sulfuritortus</taxon>
    </lineage>
</organism>
<evidence type="ECO:0000313" key="4">
    <source>
        <dbReference type="Proteomes" id="UP000295135"/>
    </source>
</evidence>
<dbReference type="EMBL" id="SLZY01000001">
    <property type="protein sequence ID" value="TCS74008.1"/>
    <property type="molecule type" value="Genomic_DNA"/>
</dbReference>
<feature type="signal peptide" evidence="2">
    <location>
        <begin position="1"/>
        <end position="21"/>
    </location>
</feature>
<evidence type="ECO:0000256" key="1">
    <source>
        <dbReference type="SAM" id="MobiDB-lite"/>
    </source>
</evidence>
<keyword evidence="4" id="KW-1185">Reference proteome</keyword>
<evidence type="ECO:0000313" key="3">
    <source>
        <dbReference type="EMBL" id="TCS74008.1"/>
    </source>
</evidence>
<feature type="compositionally biased region" description="Basic residues" evidence="1">
    <location>
        <begin position="87"/>
        <end position="100"/>
    </location>
</feature>
<keyword evidence="2" id="KW-0732">Signal</keyword>